<name>A0A7V4E2V9_UNCW3</name>
<dbReference type="HAMAP" id="MF_00386">
    <property type="entry name" value="UPF0161_YidD"/>
    <property type="match status" value="1"/>
</dbReference>
<dbReference type="PANTHER" id="PTHR33383">
    <property type="entry name" value="MEMBRANE PROTEIN INSERTION EFFICIENCY FACTOR-RELATED"/>
    <property type="match status" value="1"/>
</dbReference>
<dbReference type="NCBIfam" id="TIGR00278">
    <property type="entry name" value="membrane protein insertion efficiency factor YidD"/>
    <property type="match status" value="1"/>
</dbReference>
<dbReference type="EMBL" id="DTDR01000056">
    <property type="protein sequence ID" value="HGK63374.1"/>
    <property type="molecule type" value="Genomic_DNA"/>
</dbReference>
<organism evidence="2">
    <name type="scientific">candidate division WOR-3 bacterium</name>
    <dbReference type="NCBI Taxonomy" id="2052148"/>
    <lineage>
        <taxon>Bacteria</taxon>
        <taxon>Bacteria division WOR-3</taxon>
    </lineage>
</organism>
<dbReference type="GO" id="GO:0005886">
    <property type="term" value="C:plasma membrane"/>
    <property type="evidence" value="ECO:0007669"/>
    <property type="project" value="UniProtKB-SubCell"/>
</dbReference>
<accession>A0A7V4E2V9</accession>
<proteinExistence type="inferred from homology"/>
<comment type="subcellular location">
    <subcellularLocation>
        <location evidence="1">Cell membrane</location>
        <topology evidence="1">Peripheral membrane protein</topology>
        <orientation evidence="1">Cytoplasmic side</orientation>
    </subcellularLocation>
</comment>
<dbReference type="Pfam" id="PF01809">
    <property type="entry name" value="YidD"/>
    <property type="match status" value="1"/>
</dbReference>
<dbReference type="AlphaFoldDB" id="A0A7V4E2V9"/>
<dbReference type="InterPro" id="IPR002696">
    <property type="entry name" value="Membr_insert_effic_factor_YidD"/>
</dbReference>
<comment type="function">
    <text evidence="1">Could be involved in insertion of integral membrane proteins into the membrane.</text>
</comment>
<dbReference type="SMART" id="SM01234">
    <property type="entry name" value="Haemolytic"/>
    <property type="match status" value="1"/>
</dbReference>
<evidence type="ECO:0000313" key="2">
    <source>
        <dbReference type="EMBL" id="HGK63374.1"/>
    </source>
</evidence>
<keyword evidence="1" id="KW-0472">Membrane</keyword>
<comment type="similarity">
    <text evidence="1">Belongs to the UPF0161 family.</text>
</comment>
<gene>
    <name evidence="2" type="primary">yidD</name>
    <name evidence="2" type="ORF">ENU74_02090</name>
</gene>
<reference evidence="2" key="1">
    <citation type="journal article" date="2020" name="mSystems">
        <title>Genome- and Community-Level Interaction Insights into Carbon Utilization and Element Cycling Functions of Hydrothermarchaeota in Hydrothermal Sediment.</title>
        <authorList>
            <person name="Zhou Z."/>
            <person name="Liu Y."/>
            <person name="Xu W."/>
            <person name="Pan J."/>
            <person name="Luo Z.H."/>
            <person name="Li M."/>
        </authorList>
    </citation>
    <scope>NUCLEOTIDE SEQUENCE [LARGE SCALE GENOMIC DNA]</scope>
    <source>
        <strain evidence="2">SpSt-697</strain>
    </source>
</reference>
<protein>
    <recommendedName>
        <fullName evidence="1">Putative membrane protein insertion efficiency factor</fullName>
    </recommendedName>
</protein>
<sequence length="80" mass="9616">MLNKFLIFLIRGYQKLISPLFIKVCRFFPSCSDYAIICLNRYPLYFAIVLIILRIIRCQPFFCGGYDPPERMAKKLKWMR</sequence>
<comment type="caution">
    <text evidence="2">The sequence shown here is derived from an EMBL/GenBank/DDBJ whole genome shotgun (WGS) entry which is preliminary data.</text>
</comment>
<evidence type="ECO:0000256" key="1">
    <source>
        <dbReference type="HAMAP-Rule" id="MF_00386"/>
    </source>
</evidence>
<keyword evidence="1" id="KW-1003">Cell membrane</keyword>
<dbReference type="PANTHER" id="PTHR33383:SF1">
    <property type="entry name" value="MEMBRANE PROTEIN INSERTION EFFICIENCY FACTOR-RELATED"/>
    <property type="match status" value="1"/>
</dbReference>